<dbReference type="GO" id="GO:0005634">
    <property type="term" value="C:nucleus"/>
    <property type="evidence" value="ECO:0007669"/>
    <property type="project" value="UniProtKB-SubCell"/>
</dbReference>
<accession>A0A8S0QYX8</accession>
<organism evidence="9 10">
    <name type="scientific">Olea europaea subsp. europaea</name>
    <dbReference type="NCBI Taxonomy" id="158383"/>
    <lineage>
        <taxon>Eukaryota</taxon>
        <taxon>Viridiplantae</taxon>
        <taxon>Streptophyta</taxon>
        <taxon>Embryophyta</taxon>
        <taxon>Tracheophyta</taxon>
        <taxon>Spermatophyta</taxon>
        <taxon>Magnoliopsida</taxon>
        <taxon>eudicotyledons</taxon>
        <taxon>Gunneridae</taxon>
        <taxon>Pentapetalae</taxon>
        <taxon>asterids</taxon>
        <taxon>lamiids</taxon>
        <taxon>Lamiales</taxon>
        <taxon>Oleaceae</taxon>
        <taxon>Oleeae</taxon>
        <taxon>Olea</taxon>
    </lineage>
</organism>
<sequence length="379" mass="42032">MGAGENDVPWASQKSQINDESSPMIINTAWPLFHASQAALDLSYPSNPNGELLTNDRNMNMVEVSGSTPSVSARRTRRISSYMKQTPRNDEGVSSRRKASSRGHHKFVGVRQRTSGRWVAEIKDSQQKLRLWLGTFDTAEDAARAYDAAARQLRGANARTNFELPSDSITLENVEPFSFDAMCRTEEPEGLIGALKAKLFKQKGSQTMLNRDSSSSNMQFSLTEVSLPNSSKIRQSSATMPAVNQIQLQPTHHHNHRHDQIESIRVQECRLGSALAWPTENKLPWGSEMSLVQEDPSLVKNGAWPSSHVSQAALDLCYASNPLGELLRNDKGKGDIVQVSGSTSWFSPMDQNVYYENNNWVNGANVILDSDLYVHSVLG</sequence>
<dbReference type="GO" id="GO:0003700">
    <property type="term" value="F:DNA-binding transcription factor activity"/>
    <property type="evidence" value="ECO:0007669"/>
    <property type="project" value="InterPro"/>
</dbReference>
<evidence type="ECO:0000256" key="3">
    <source>
        <dbReference type="ARBA" id="ARBA00023125"/>
    </source>
</evidence>
<dbReference type="GO" id="GO:0003677">
    <property type="term" value="F:DNA binding"/>
    <property type="evidence" value="ECO:0007669"/>
    <property type="project" value="UniProtKB-KW"/>
</dbReference>
<evidence type="ECO:0000259" key="8">
    <source>
        <dbReference type="PROSITE" id="PS51032"/>
    </source>
</evidence>
<dbReference type="FunFam" id="3.30.730.10:FF:000005">
    <property type="entry name" value="ethylene-responsive transcription factor RAP2-11"/>
    <property type="match status" value="1"/>
</dbReference>
<feature type="compositionally biased region" description="Basic residues" evidence="7">
    <location>
        <begin position="95"/>
        <end position="106"/>
    </location>
</feature>
<dbReference type="SMART" id="SM00380">
    <property type="entry name" value="AP2"/>
    <property type="match status" value="1"/>
</dbReference>
<evidence type="ECO:0000256" key="4">
    <source>
        <dbReference type="ARBA" id="ARBA00023163"/>
    </source>
</evidence>
<evidence type="ECO:0000256" key="2">
    <source>
        <dbReference type="ARBA" id="ARBA00023015"/>
    </source>
</evidence>
<comment type="similarity">
    <text evidence="6">Belongs to the AP2/ERF transcription factor family. ERF subfamily.</text>
</comment>
<dbReference type="Gramene" id="OE9A013149T1">
    <property type="protein sequence ID" value="OE9A013149C1"/>
    <property type="gene ID" value="OE9A013149"/>
</dbReference>
<reference evidence="9 10" key="1">
    <citation type="submission" date="2019-12" db="EMBL/GenBank/DDBJ databases">
        <authorList>
            <person name="Alioto T."/>
            <person name="Alioto T."/>
            <person name="Gomez Garrido J."/>
        </authorList>
    </citation>
    <scope>NUCLEOTIDE SEQUENCE [LARGE SCALE GENOMIC DNA]</scope>
</reference>
<keyword evidence="4" id="KW-0804">Transcription</keyword>
<name>A0A8S0QYX8_OLEEU</name>
<dbReference type="Pfam" id="PF00847">
    <property type="entry name" value="AP2"/>
    <property type="match status" value="1"/>
</dbReference>
<keyword evidence="5" id="KW-0539">Nucleus</keyword>
<dbReference type="SUPFAM" id="SSF54171">
    <property type="entry name" value="DNA-binding domain"/>
    <property type="match status" value="1"/>
</dbReference>
<keyword evidence="10" id="KW-1185">Reference proteome</keyword>
<dbReference type="InterPro" id="IPR016177">
    <property type="entry name" value="DNA-bd_dom_sf"/>
</dbReference>
<evidence type="ECO:0000256" key="7">
    <source>
        <dbReference type="SAM" id="MobiDB-lite"/>
    </source>
</evidence>
<protein>
    <submittedName>
        <fullName evidence="9">Ethylene-responsive transcription factor RAP2-12-like</fullName>
    </submittedName>
</protein>
<dbReference type="InterPro" id="IPR001471">
    <property type="entry name" value="AP2/ERF_dom"/>
</dbReference>
<dbReference type="AlphaFoldDB" id="A0A8S0QYX8"/>
<dbReference type="EMBL" id="CACTIH010001996">
    <property type="protein sequence ID" value="CAA2971121.1"/>
    <property type="molecule type" value="Genomic_DNA"/>
</dbReference>
<dbReference type="PANTHER" id="PTHR31194:SF189">
    <property type="entry name" value="AP2_ERF DOMAIN-CONTAINING PROTEIN"/>
    <property type="match status" value="1"/>
</dbReference>
<proteinExistence type="inferred from homology"/>
<evidence type="ECO:0000256" key="1">
    <source>
        <dbReference type="ARBA" id="ARBA00004123"/>
    </source>
</evidence>
<comment type="caution">
    <text evidence="9">The sequence shown here is derived from an EMBL/GenBank/DDBJ whole genome shotgun (WGS) entry which is preliminary data.</text>
</comment>
<dbReference type="OrthoDB" id="773121at2759"/>
<dbReference type="InterPro" id="IPR050913">
    <property type="entry name" value="AP2/ERF_ERF"/>
</dbReference>
<gene>
    <name evidence="9" type="ORF">OLEA9_A013149</name>
</gene>
<evidence type="ECO:0000256" key="6">
    <source>
        <dbReference type="ARBA" id="ARBA00024343"/>
    </source>
</evidence>
<dbReference type="Gene3D" id="3.30.730.10">
    <property type="entry name" value="AP2/ERF domain"/>
    <property type="match status" value="1"/>
</dbReference>
<dbReference type="Proteomes" id="UP000594638">
    <property type="component" value="Unassembled WGS sequence"/>
</dbReference>
<evidence type="ECO:0000313" key="9">
    <source>
        <dbReference type="EMBL" id="CAA2971121.1"/>
    </source>
</evidence>
<keyword evidence="2" id="KW-0805">Transcription regulation</keyword>
<evidence type="ECO:0000256" key="5">
    <source>
        <dbReference type="ARBA" id="ARBA00023242"/>
    </source>
</evidence>
<dbReference type="PROSITE" id="PS51032">
    <property type="entry name" value="AP2_ERF"/>
    <property type="match status" value="1"/>
</dbReference>
<dbReference type="PRINTS" id="PR00367">
    <property type="entry name" value="ETHRSPELEMNT"/>
</dbReference>
<dbReference type="CDD" id="cd00018">
    <property type="entry name" value="AP2"/>
    <property type="match status" value="1"/>
</dbReference>
<dbReference type="InterPro" id="IPR036955">
    <property type="entry name" value="AP2/ERF_dom_sf"/>
</dbReference>
<keyword evidence="3" id="KW-0238">DNA-binding</keyword>
<evidence type="ECO:0000313" key="10">
    <source>
        <dbReference type="Proteomes" id="UP000594638"/>
    </source>
</evidence>
<comment type="subcellular location">
    <subcellularLocation>
        <location evidence="1">Nucleus</location>
    </subcellularLocation>
</comment>
<feature type="domain" description="AP2/ERF" evidence="8">
    <location>
        <begin position="106"/>
        <end position="163"/>
    </location>
</feature>
<dbReference type="PANTHER" id="PTHR31194">
    <property type="entry name" value="SHN SHINE , DNA BINDING / TRANSCRIPTION FACTOR"/>
    <property type="match status" value="1"/>
</dbReference>
<feature type="region of interest" description="Disordered" evidence="7">
    <location>
        <begin position="84"/>
        <end position="106"/>
    </location>
</feature>